<evidence type="ECO:0000256" key="1">
    <source>
        <dbReference type="SAM" id="MobiDB-lite"/>
    </source>
</evidence>
<sequence>MEPNKPADGDRTRSRASTPKRLSEASAVLESNPLAPYFAPIPLPATAAFIAGLLAWLMPVRTSLRVVIAIGVLGAIWIGCRRASRRRRATTWRLHPGELQQLEYGQVVARHAFSREQPFQLQGYELQLYKSDNARDAPVEVDRLCVAGVDDMRIQMFPFVLATRRLGMPVRVVEEPGGPLDEEWHYVFDVREAALLEAAAEGPAPAWTAKPVTWRGRPRIWQALALAVRLISAYYACSWFIGRTERLPDGAAPWSADAALFALSFILAAWAAGWLYRALLLPPARWHITPDRIRTRDRVYGSLDLPASRIAAIVPQYGGVSLPGGITWTWCTLQFYGYDLRFLGTAQAKGIRPDDLLTSLAERGYRIVDVQR</sequence>
<name>A0A372MAR7_9ACTN</name>
<dbReference type="RefSeq" id="WP_128554537.1">
    <property type="nucleotide sequence ID" value="NZ_QUAK01000021.1"/>
</dbReference>
<feature type="region of interest" description="Disordered" evidence="1">
    <location>
        <begin position="1"/>
        <end position="22"/>
    </location>
</feature>
<dbReference type="OrthoDB" id="510063at85011"/>
<proteinExistence type="predicted"/>
<keyword evidence="4" id="KW-1185">Reference proteome</keyword>
<evidence type="ECO:0000313" key="3">
    <source>
        <dbReference type="EMBL" id="RFU87969.1"/>
    </source>
</evidence>
<evidence type="ECO:0000313" key="4">
    <source>
        <dbReference type="Proteomes" id="UP000263094"/>
    </source>
</evidence>
<comment type="caution">
    <text evidence="3">The sequence shown here is derived from an EMBL/GenBank/DDBJ whole genome shotgun (WGS) entry which is preliminary data.</text>
</comment>
<protein>
    <submittedName>
        <fullName evidence="3">Uncharacterized protein</fullName>
    </submittedName>
</protein>
<keyword evidence="2" id="KW-0812">Transmembrane</keyword>
<feature type="transmembrane region" description="Helical" evidence="2">
    <location>
        <begin position="220"/>
        <end position="242"/>
    </location>
</feature>
<reference evidence="3 4" key="1">
    <citation type="submission" date="2018-08" db="EMBL/GenBank/DDBJ databases">
        <title>Isolation, diversity and antifungal activity of Actinobacteria from wheat.</title>
        <authorList>
            <person name="Han C."/>
        </authorList>
    </citation>
    <scope>NUCLEOTIDE SEQUENCE [LARGE SCALE GENOMIC DNA]</scope>
    <source>
        <strain evidence="3 4">NEAU-YY421</strain>
    </source>
</reference>
<gene>
    <name evidence="3" type="ORF">DY218_04230</name>
</gene>
<feature type="transmembrane region" description="Helical" evidence="2">
    <location>
        <begin position="254"/>
        <end position="276"/>
    </location>
</feature>
<dbReference type="EMBL" id="QUAK01000021">
    <property type="protein sequence ID" value="RFU87969.1"/>
    <property type="molecule type" value="Genomic_DNA"/>
</dbReference>
<accession>A0A372MAR7</accession>
<organism evidence="3 4">
    <name type="scientific">Streptomyces triticagri</name>
    <dbReference type="NCBI Taxonomy" id="2293568"/>
    <lineage>
        <taxon>Bacteria</taxon>
        <taxon>Bacillati</taxon>
        <taxon>Actinomycetota</taxon>
        <taxon>Actinomycetes</taxon>
        <taxon>Kitasatosporales</taxon>
        <taxon>Streptomycetaceae</taxon>
        <taxon>Streptomyces</taxon>
    </lineage>
</organism>
<dbReference type="AlphaFoldDB" id="A0A372MAR7"/>
<dbReference type="Proteomes" id="UP000263094">
    <property type="component" value="Unassembled WGS sequence"/>
</dbReference>
<evidence type="ECO:0000256" key="2">
    <source>
        <dbReference type="SAM" id="Phobius"/>
    </source>
</evidence>
<feature type="transmembrane region" description="Helical" evidence="2">
    <location>
        <begin position="63"/>
        <end position="80"/>
    </location>
</feature>
<feature type="transmembrane region" description="Helical" evidence="2">
    <location>
        <begin position="37"/>
        <end position="57"/>
    </location>
</feature>
<feature type="compositionally biased region" description="Basic and acidic residues" evidence="1">
    <location>
        <begin position="1"/>
        <end position="13"/>
    </location>
</feature>
<keyword evidence="2" id="KW-0472">Membrane</keyword>
<keyword evidence="2" id="KW-1133">Transmembrane helix</keyword>